<dbReference type="EMBL" id="SRMN01000018">
    <property type="protein sequence ID" value="TGH27031.1"/>
    <property type="molecule type" value="Genomic_DNA"/>
</dbReference>
<name>A0A524RVV9_9CHRO</name>
<dbReference type="Proteomes" id="UP000315454">
    <property type="component" value="Unassembled WGS sequence"/>
</dbReference>
<evidence type="ECO:0000313" key="1">
    <source>
        <dbReference type="EMBL" id="TGH27031.1"/>
    </source>
</evidence>
<evidence type="ECO:0000313" key="2">
    <source>
        <dbReference type="Proteomes" id="UP000315454"/>
    </source>
</evidence>
<reference evidence="1 2" key="1">
    <citation type="journal article" date="2019" name="mSystems">
        <title>Life at home and on the roam: Genomic adaptions reflect the dual lifestyle of an intracellular, facultative symbiont.</title>
        <authorList>
            <person name="Burgsdorf I."/>
        </authorList>
    </citation>
    <scope>NUCLEOTIDE SEQUENCE [LARGE SCALE GENOMIC DNA]</scope>
    <source>
        <strain evidence="1">277cI</strain>
    </source>
</reference>
<sequence length="84" mass="8596">MGESLSWAWLLAMALVGPVGLPAGGGRCGGELSLQQRRGGQPLISQGGEALHRAPQLGVGQGQALAAGEPLRPLGSWCDPKGRR</sequence>
<protein>
    <submittedName>
        <fullName evidence="1">SH3 domain-containing protein</fullName>
    </submittedName>
</protein>
<gene>
    <name evidence="1" type="ORF">ERJ68_01770</name>
</gene>
<proteinExistence type="predicted"/>
<comment type="caution">
    <text evidence="1">The sequence shown here is derived from an EMBL/GenBank/DDBJ whole genome shotgun (WGS) entry which is preliminary data.</text>
</comment>
<organism evidence="1 2">
    <name type="scientific">Aphanocapsa feldmannii 277cI</name>
    <dbReference type="NCBI Taxonomy" id="2507554"/>
    <lineage>
        <taxon>Bacteria</taxon>
        <taxon>Bacillati</taxon>
        <taxon>Cyanobacteriota</taxon>
        <taxon>Cyanophyceae</taxon>
        <taxon>Oscillatoriophycideae</taxon>
        <taxon>Chroococcales</taxon>
        <taxon>Microcystaceae</taxon>
        <taxon>Aphanocapsa</taxon>
    </lineage>
</organism>
<accession>A0A524RVV9</accession>
<dbReference type="AlphaFoldDB" id="A0A524RVV9"/>
<feature type="non-terminal residue" evidence="1">
    <location>
        <position position="84"/>
    </location>
</feature>